<keyword evidence="2" id="KW-1185">Reference proteome</keyword>
<sequence>MIQEHNLNRQLRRGGVGWKKYLGVVEWKKKRNWTMTKNGEDEEREVVEPIKSISTSAKSYLTSVIMILLKSKPPPKVEMLLALLLGIGLVSACVLGWF</sequence>
<protein>
    <submittedName>
        <fullName evidence="1">Uncharacterized protein</fullName>
    </submittedName>
</protein>
<evidence type="ECO:0000313" key="2">
    <source>
        <dbReference type="Proteomes" id="UP001056120"/>
    </source>
</evidence>
<gene>
    <name evidence="1" type="ORF">L1987_01438</name>
</gene>
<dbReference type="Proteomes" id="UP001056120">
    <property type="component" value="Linkage Group LG01"/>
</dbReference>
<proteinExistence type="predicted"/>
<dbReference type="EMBL" id="CM042018">
    <property type="protein sequence ID" value="KAI3827365.1"/>
    <property type="molecule type" value="Genomic_DNA"/>
</dbReference>
<accession>A0ACB9K592</accession>
<name>A0ACB9K592_9ASTR</name>
<reference evidence="2" key="1">
    <citation type="journal article" date="2022" name="Mol. Ecol. Resour.">
        <title>The genomes of chicory, endive, great burdock and yacon provide insights into Asteraceae palaeo-polyploidization history and plant inulin production.</title>
        <authorList>
            <person name="Fan W."/>
            <person name="Wang S."/>
            <person name="Wang H."/>
            <person name="Wang A."/>
            <person name="Jiang F."/>
            <person name="Liu H."/>
            <person name="Zhao H."/>
            <person name="Xu D."/>
            <person name="Zhang Y."/>
        </authorList>
    </citation>
    <scope>NUCLEOTIDE SEQUENCE [LARGE SCALE GENOMIC DNA]</scope>
    <source>
        <strain evidence="2">cv. Yunnan</strain>
    </source>
</reference>
<reference evidence="1 2" key="2">
    <citation type="journal article" date="2022" name="Mol. Ecol. Resour.">
        <title>The genomes of chicory, endive, great burdock and yacon provide insights into Asteraceae paleo-polyploidization history and plant inulin production.</title>
        <authorList>
            <person name="Fan W."/>
            <person name="Wang S."/>
            <person name="Wang H."/>
            <person name="Wang A."/>
            <person name="Jiang F."/>
            <person name="Liu H."/>
            <person name="Zhao H."/>
            <person name="Xu D."/>
            <person name="Zhang Y."/>
        </authorList>
    </citation>
    <scope>NUCLEOTIDE SEQUENCE [LARGE SCALE GENOMIC DNA]</scope>
    <source>
        <strain evidence="2">cv. Yunnan</strain>
        <tissue evidence="1">Leaves</tissue>
    </source>
</reference>
<evidence type="ECO:0000313" key="1">
    <source>
        <dbReference type="EMBL" id="KAI3827365.1"/>
    </source>
</evidence>
<comment type="caution">
    <text evidence="1">The sequence shown here is derived from an EMBL/GenBank/DDBJ whole genome shotgun (WGS) entry which is preliminary data.</text>
</comment>
<organism evidence="1 2">
    <name type="scientific">Smallanthus sonchifolius</name>
    <dbReference type="NCBI Taxonomy" id="185202"/>
    <lineage>
        <taxon>Eukaryota</taxon>
        <taxon>Viridiplantae</taxon>
        <taxon>Streptophyta</taxon>
        <taxon>Embryophyta</taxon>
        <taxon>Tracheophyta</taxon>
        <taxon>Spermatophyta</taxon>
        <taxon>Magnoliopsida</taxon>
        <taxon>eudicotyledons</taxon>
        <taxon>Gunneridae</taxon>
        <taxon>Pentapetalae</taxon>
        <taxon>asterids</taxon>
        <taxon>campanulids</taxon>
        <taxon>Asterales</taxon>
        <taxon>Asteraceae</taxon>
        <taxon>Asteroideae</taxon>
        <taxon>Heliantheae alliance</taxon>
        <taxon>Millerieae</taxon>
        <taxon>Smallanthus</taxon>
    </lineage>
</organism>